<proteinExistence type="predicted"/>
<organism evidence="1 2">
    <name type="scientific">Desulfobulbus oligotrophicus</name>
    <dbReference type="NCBI Taxonomy" id="1909699"/>
    <lineage>
        <taxon>Bacteria</taxon>
        <taxon>Pseudomonadati</taxon>
        <taxon>Thermodesulfobacteriota</taxon>
        <taxon>Desulfobulbia</taxon>
        <taxon>Desulfobulbales</taxon>
        <taxon>Desulfobulbaceae</taxon>
        <taxon>Desulfobulbus</taxon>
    </lineage>
</organism>
<dbReference type="AlphaFoldDB" id="A0A7T5VAR8"/>
<name>A0A7T5VAR8_9BACT</name>
<dbReference type="Proteomes" id="UP000596092">
    <property type="component" value="Chromosome"/>
</dbReference>
<protein>
    <submittedName>
        <fullName evidence="1">Uncharacterized protein</fullName>
    </submittedName>
</protein>
<reference evidence="1 2" key="1">
    <citation type="submission" date="2020-05" db="EMBL/GenBank/DDBJ databases">
        <title>Complete genome of Desulfobulbus oligotrophicus.</title>
        <authorList>
            <person name="Podar M."/>
        </authorList>
    </citation>
    <scope>NUCLEOTIDE SEQUENCE [LARGE SCALE GENOMIC DNA]</scope>
    <source>
        <strain evidence="1 2">Prop6</strain>
    </source>
</reference>
<accession>A0A7T5VAR8</accession>
<sequence>MNIKTKAHTESFSAKYTVHMPAWYKSGEDIHAAIELEKKLKTEREPGLYGFRDYHGVHIWPIKDDGFCDYGRCASLRRMTVAG</sequence>
<keyword evidence="2" id="KW-1185">Reference proteome</keyword>
<dbReference type="KEGG" id="dog:HP555_00345"/>
<dbReference type="EMBL" id="CP054140">
    <property type="protein sequence ID" value="QQG64414.1"/>
    <property type="molecule type" value="Genomic_DNA"/>
</dbReference>
<gene>
    <name evidence="1" type="ORF">HP555_00345</name>
</gene>
<dbReference type="RefSeq" id="WP_199263249.1">
    <property type="nucleotide sequence ID" value="NZ_CP054140.1"/>
</dbReference>
<evidence type="ECO:0000313" key="2">
    <source>
        <dbReference type="Proteomes" id="UP000596092"/>
    </source>
</evidence>
<evidence type="ECO:0000313" key="1">
    <source>
        <dbReference type="EMBL" id="QQG64414.1"/>
    </source>
</evidence>